<dbReference type="Pfam" id="PF14743">
    <property type="entry name" value="DNA_ligase_OB_2"/>
    <property type="match status" value="1"/>
</dbReference>
<keyword evidence="2" id="KW-0436">Ligase</keyword>
<reference evidence="9 10" key="1">
    <citation type="journal article" date="2017" name="Mycologia">
        <title>Bifiguratus adelaidae, gen. et sp. nov., a new member of Mucoromycotina in endophytic and soil-dwelling habitats.</title>
        <authorList>
            <person name="Torres-Cruz T.J."/>
            <person name="Billingsley Tobias T.L."/>
            <person name="Almatruk M."/>
            <person name="Hesse C."/>
            <person name="Kuske C.R."/>
            <person name="Desiro A."/>
            <person name="Benucci G.M."/>
            <person name="Bonito G."/>
            <person name="Stajich J.E."/>
            <person name="Dunlap C."/>
            <person name="Arnold A.E."/>
            <person name="Porras-Alfaro A."/>
        </authorList>
    </citation>
    <scope>NUCLEOTIDE SEQUENCE [LARGE SCALE GENOMIC DNA]</scope>
    <source>
        <strain evidence="9 10">AZ0501</strain>
    </source>
</reference>
<dbReference type="EMBL" id="MVBO01000211">
    <property type="protein sequence ID" value="OZJ01951.1"/>
    <property type="molecule type" value="Genomic_DNA"/>
</dbReference>
<dbReference type="InterPro" id="IPR007527">
    <property type="entry name" value="Znf_SWIM"/>
</dbReference>
<dbReference type="SUPFAM" id="SSF52113">
    <property type="entry name" value="BRCT domain"/>
    <property type="match status" value="1"/>
</dbReference>
<dbReference type="InterPro" id="IPR012340">
    <property type="entry name" value="NA-bd_OB-fold"/>
</dbReference>
<dbReference type="PANTHER" id="PTHR47810">
    <property type="entry name" value="DNA LIGASE"/>
    <property type="match status" value="1"/>
</dbReference>
<dbReference type="SUPFAM" id="SSF50249">
    <property type="entry name" value="Nucleic acid-binding proteins"/>
    <property type="match status" value="1"/>
</dbReference>
<keyword evidence="3" id="KW-0235">DNA replication</keyword>
<keyword evidence="6" id="KW-0862">Zinc</keyword>
<dbReference type="CDD" id="cd07896">
    <property type="entry name" value="Adenylation_kDNA_ligase_like"/>
    <property type="match status" value="1"/>
</dbReference>
<organism evidence="9 10">
    <name type="scientific">Bifiguratus adelaidae</name>
    <dbReference type="NCBI Taxonomy" id="1938954"/>
    <lineage>
        <taxon>Eukaryota</taxon>
        <taxon>Fungi</taxon>
        <taxon>Fungi incertae sedis</taxon>
        <taxon>Mucoromycota</taxon>
        <taxon>Mucoromycotina</taxon>
        <taxon>Endogonomycetes</taxon>
        <taxon>Endogonales</taxon>
        <taxon>Endogonales incertae sedis</taxon>
        <taxon>Bifiguratus</taxon>
    </lineage>
</organism>
<evidence type="ECO:0000256" key="5">
    <source>
        <dbReference type="ARBA" id="ARBA00023204"/>
    </source>
</evidence>
<dbReference type="Gene3D" id="3.30.470.30">
    <property type="entry name" value="DNA ligase/mRNA capping enzyme"/>
    <property type="match status" value="1"/>
</dbReference>
<gene>
    <name evidence="9" type="ORF">BZG36_05249</name>
</gene>
<accession>A0A261XUB6</accession>
<dbReference type="GO" id="GO:0006260">
    <property type="term" value="P:DNA replication"/>
    <property type="evidence" value="ECO:0007669"/>
    <property type="project" value="UniProtKB-KW"/>
</dbReference>
<dbReference type="SUPFAM" id="SSF56091">
    <property type="entry name" value="DNA ligase/mRNA capping enzyme, catalytic domain"/>
    <property type="match status" value="1"/>
</dbReference>
<evidence type="ECO:0000313" key="9">
    <source>
        <dbReference type="EMBL" id="OZJ01951.1"/>
    </source>
</evidence>
<dbReference type="NCBIfam" id="NF006592">
    <property type="entry name" value="PRK09125.1"/>
    <property type="match status" value="1"/>
</dbReference>
<dbReference type="CDD" id="cd08041">
    <property type="entry name" value="OBF_kDNA_ligase_like"/>
    <property type="match status" value="1"/>
</dbReference>
<dbReference type="InterPro" id="IPR029319">
    <property type="entry name" value="DNA_ligase_OB"/>
</dbReference>
<dbReference type="PANTHER" id="PTHR47810:SF1">
    <property type="entry name" value="DNA LIGASE B"/>
    <property type="match status" value="1"/>
</dbReference>
<keyword evidence="5" id="KW-0234">DNA repair</keyword>
<evidence type="ECO:0000256" key="4">
    <source>
        <dbReference type="ARBA" id="ARBA00022763"/>
    </source>
</evidence>
<keyword evidence="10" id="KW-1185">Reference proteome</keyword>
<dbReference type="InterPro" id="IPR050326">
    <property type="entry name" value="NAD_dep_DNA_ligaseB"/>
</dbReference>
<keyword evidence="4" id="KW-0227">DNA damage</keyword>
<proteinExistence type="predicted"/>
<dbReference type="Gene3D" id="3.30.1490.70">
    <property type="match status" value="1"/>
</dbReference>
<name>A0A261XUB6_9FUNG</name>
<dbReference type="AlphaFoldDB" id="A0A261XUB6"/>
<feature type="region of interest" description="Disordered" evidence="7">
    <location>
        <begin position="69"/>
        <end position="89"/>
    </location>
</feature>
<keyword evidence="6" id="KW-0863">Zinc-finger</keyword>
<evidence type="ECO:0000256" key="6">
    <source>
        <dbReference type="PROSITE-ProRule" id="PRU00325"/>
    </source>
</evidence>
<dbReference type="InterPro" id="IPR012310">
    <property type="entry name" value="DNA_ligase_ATP-dep_cent"/>
</dbReference>
<dbReference type="GO" id="GO:0006281">
    <property type="term" value="P:DNA repair"/>
    <property type="evidence" value="ECO:0007669"/>
    <property type="project" value="UniProtKB-KW"/>
</dbReference>
<comment type="cofactor">
    <cofactor evidence="1">
        <name>a divalent metal cation</name>
        <dbReference type="ChEBI" id="CHEBI:60240"/>
    </cofactor>
</comment>
<comment type="caution">
    <text evidence="9">The sequence shown here is derived from an EMBL/GenBank/DDBJ whole genome shotgun (WGS) entry which is preliminary data.</text>
</comment>
<feature type="domain" description="SWIM-type" evidence="8">
    <location>
        <begin position="151"/>
        <end position="190"/>
    </location>
</feature>
<dbReference type="GO" id="GO:0008270">
    <property type="term" value="F:zinc ion binding"/>
    <property type="evidence" value="ECO:0007669"/>
    <property type="project" value="UniProtKB-KW"/>
</dbReference>
<dbReference type="Gene3D" id="2.40.50.140">
    <property type="entry name" value="Nucleic acid-binding proteins"/>
    <property type="match status" value="1"/>
</dbReference>
<evidence type="ECO:0000256" key="1">
    <source>
        <dbReference type="ARBA" id="ARBA00001968"/>
    </source>
</evidence>
<evidence type="ECO:0000256" key="7">
    <source>
        <dbReference type="SAM" id="MobiDB-lite"/>
    </source>
</evidence>
<dbReference type="Gene3D" id="3.40.50.10190">
    <property type="entry name" value="BRCT domain"/>
    <property type="match status" value="1"/>
</dbReference>
<dbReference type="GO" id="GO:0006310">
    <property type="term" value="P:DNA recombination"/>
    <property type="evidence" value="ECO:0007669"/>
    <property type="project" value="InterPro"/>
</dbReference>
<dbReference type="GO" id="GO:0005524">
    <property type="term" value="F:ATP binding"/>
    <property type="evidence" value="ECO:0007669"/>
    <property type="project" value="InterPro"/>
</dbReference>
<protein>
    <recommendedName>
        <fullName evidence="8">SWIM-type domain-containing protein</fullName>
    </recommendedName>
</protein>
<keyword evidence="6" id="KW-0479">Metal-binding</keyword>
<dbReference type="InterPro" id="IPR036420">
    <property type="entry name" value="BRCT_dom_sf"/>
</dbReference>
<evidence type="ECO:0000259" key="8">
    <source>
        <dbReference type="PROSITE" id="PS50966"/>
    </source>
</evidence>
<evidence type="ECO:0000256" key="3">
    <source>
        <dbReference type="ARBA" id="ARBA00022705"/>
    </source>
</evidence>
<dbReference type="CDD" id="cd17748">
    <property type="entry name" value="BRCT_DNA_ligase_like"/>
    <property type="match status" value="1"/>
</dbReference>
<dbReference type="Proteomes" id="UP000242875">
    <property type="component" value="Unassembled WGS sequence"/>
</dbReference>
<feature type="region of interest" description="Disordered" evidence="7">
    <location>
        <begin position="101"/>
        <end position="125"/>
    </location>
</feature>
<evidence type="ECO:0000256" key="2">
    <source>
        <dbReference type="ARBA" id="ARBA00022598"/>
    </source>
</evidence>
<sequence length="483" mass="53383">MPTLVVFTGTLSTPRAQQVQRALDAGFLVGSKVTSKTTLLVCGKKAGAKRTEAEMLGIEIIDEQEWESRFADEPKSTNAASKKRGHARDVDKVDVVTNGVKKARKASLSESSQSEKTGADSPLELIQGPPLMELQDGETRQIQSKTSSSVYTIKRTGDVYMCSCLAWKNQRTAITHRTCKHLKETLSEEFERTRTNGVEIVHARTVTGQSKSQGPKLLLAHVRDPKVHDPVGWWMSEKLDGVRAYWDAKSKQLLSRLGHAYLPPDWFMEGFPNDIDLDGELFLGRGEFQSLVSVVKTAGTKRWADIIYKVFDAPTIEGGFETRLAYVNKVTQGQYAVAHDHVKCKSTEDLDAMLQQVQSEGGEGLMIRMPGSLYAHGRSNTLLKIKTFHDGEAVVIGYEKGKGKYKDMTGALKCRMACGKEFKVASGMKDVDRSKPPKVGAIISYKCQELTKDGIPRFPIYLGIAIDKDQPADPKFPIVIAKA</sequence>
<dbReference type="OrthoDB" id="411785at2759"/>
<dbReference type="PROSITE" id="PS50966">
    <property type="entry name" value="ZF_SWIM"/>
    <property type="match status" value="1"/>
</dbReference>
<dbReference type="GO" id="GO:0003910">
    <property type="term" value="F:DNA ligase (ATP) activity"/>
    <property type="evidence" value="ECO:0007669"/>
    <property type="project" value="InterPro"/>
</dbReference>
<dbReference type="Pfam" id="PF01068">
    <property type="entry name" value="DNA_ligase_A_M"/>
    <property type="match status" value="1"/>
</dbReference>
<evidence type="ECO:0000313" key="10">
    <source>
        <dbReference type="Proteomes" id="UP000242875"/>
    </source>
</evidence>